<organism evidence="2">
    <name type="scientific">Oryza nivara</name>
    <name type="common">Indian wild rice</name>
    <name type="synonym">Oryza sativa f. spontanea</name>
    <dbReference type="NCBI Taxonomy" id="4536"/>
    <lineage>
        <taxon>Eukaryota</taxon>
        <taxon>Viridiplantae</taxon>
        <taxon>Streptophyta</taxon>
        <taxon>Embryophyta</taxon>
        <taxon>Tracheophyta</taxon>
        <taxon>Spermatophyta</taxon>
        <taxon>Magnoliopsida</taxon>
        <taxon>Liliopsida</taxon>
        <taxon>Poales</taxon>
        <taxon>Poaceae</taxon>
        <taxon>BOP clade</taxon>
        <taxon>Oryzoideae</taxon>
        <taxon>Oryzeae</taxon>
        <taxon>Oryzinae</taxon>
        <taxon>Oryza</taxon>
    </lineage>
</organism>
<feature type="region of interest" description="Disordered" evidence="1">
    <location>
        <begin position="20"/>
        <end position="116"/>
    </location>
</feature>
<sequence>MEKFARIGRYSLAELRWEGGRQRCGSGGQRQLGLRLAGGGQEGGGERQGISNGVPPDDGMGSETQRWPSGGGGPRGSRGPGGSRQRWRPLGRRQFPLAPAALGAAAEDGGATAPVGASGPRGCGGIGWRRLPLAPAALGATAGRRRLSSAPTAQDSSSLSTVNPMKWKPIPSVRIWLASSG</sequence>
<dbReference type="HOGENOM" id="CLU_141273_0_0_1"/>
<feature type="compositionally biased region" description="Polar residues" evidence="1">
    <location>
        <begin position="149"/>
        <end position="163"/>
    </location>
</feature>
<protein>
    <submittedName>
        <fullName evidence="2">Uncharacterized protein</fullName>
    </submittedName>
</protein>
<evidence type="ECO:0000313" key="3">
    <source>
        <dbReference type="Proteomes" id="UP000006591"/>
    </source>
</evidence>
<feature type="compositionally biased region" description="Gly residues" evidence="1">
    <location>
        <begin position="69"/>
        <end position="82"/>
    </location>
</feature>
<dbReference type="AlphaFoldDB" id="A0A0E0FXX7"/>
<keyword evidence="3" id="KW-1185">Reference proteome</keyword>
<feature type="compositionally biased region" description="Gly residues" evidence="1">
    <location>
        <begin position="25"/>
        <end position="47"/>
    </location>
</feature>
<dbReference type="Gramene" id="ONIVA01G47710.1">
    <property type="protein sequence ID" value="ONIVA01G47710.1"/>
    <property type="gene ID" value="ONIVA01G47710"/>
</dbReference>
<proteinExistence type="predicted"/>
<dbReference type="Proteomes" id="UP000006591">
    <property type="component" value="Chromosome 1"/>
</dbReference>
<feature type="compositionally biased region" description="Low complexity" evidence="1">
    <location>
        <begin position="96"/>
        <end position="114"/>
    </location>
</feature>
<feature type="region of interest" description="Disordered" evidence="1">
    <location>
        <begin position="141"/>
        <end position="164"/>
    </location>
</feature>
<accession>A0A0E0FXX7</accession>
<reference evidence="2" key="2">
    <citation type="submission" date="2018-04" db="EMBL/GenBank/DDBJ databases">
        <title>OnivRS2 (Oryza nivara Reference Sequence Version 2).</title>
        <authorList>
            <person name="Zhang J."/>
            <person name="Kudrna D."/>
            <person name="Lee S."/>
            <person name="Talag J."/>
            <person name="Rajasekar S."/>
            <person name="Welchert J."/>
            <person name="Hsing Y.-I."/>
            <person name="Wing R.A."/>
        </authorList>
    </citation>
    <scope>NUCLEOTIDE SEQUENCE [LARGE SCALE GENOMIC DNA]</scope>
</reference>
<name>A0A0E0FXX7_ORYNI</name>
<evidence type="ECO:0000313" key="2">
    <source>
        <dbReference type="EnsemblPlants" id="ONIVA01G47710.1"/>
    </source>
</evidence>
<evidence type="ECO:0000256" key="1">
    <source>
        <dbReference type="SAM" id="MobiDB-lite"/>
    </source>
</evidence>
<reference evidence="2" key="1">
    <citation type="submission" date="2015-04" db="UniProtKB">
        <authorList>
            <consortium name="EnsemblPlants"/>
        </authorList>
    </citation>
    <scope>IDENTIFICATION</scope>
    <source>
        <strain evidence="2">SL10</strain>
    </source>
</reference>
<dbReference type="EnsemblPlants" id="ONIVA01G47710.1">
    <property type="protein sequence ID" value="ONIVA01G47710.1"/>
    <property type="gene ID" value="ONIVA01G47710"/>
</dbReference>